<evidence type="ECO:0000256" key="1">
    <source>
        <dbReference type="SAM" id="MobiDB-lite"/>
    </source>
</evidence>
<feature type="region of interest" description="Disordered" evidence="1">
    <location>
        <begin position="67"/>
        <end position="94"/>
    </location>
</feature>
<reference evidence="2" key="1">
    <citation type="journal article" date="2022" name="Int. J. Mol. Sci.">
        <title>Draft Genome of Tanacetum Coccineum: Genomic Comparison of Closely Related Tanacetum-Family Plants.</title>
        <authorList>
            <person name="Yamashiro T."/>
            <person name="Shiraishi A."/>
            <person name="Nakayama K."/>
            <person name="Satake H."/>
        </authorList>
    </citation>
    <scope>NUCLEOTIDE SEQUENCE</scope>
</reference>
<reference evidence="2" key="2">
    <citation type="submission" date="2022-01" db="EMBL/GenBank/DDBJ databases">
        <authorList>
            <person name="Yamashiro T."/>
            <person name="Shiraishi A."/>
            <person name="Satake H."/>
            <person name="Nakayama K."/>
        </authorList>
    </citation>
    <scope>NUCLEOTIDE SEQUENCE</scope>
</reference>
<organism evidence="2 3">
    <name type="scientific">Tanacetum coccineum</name>
    <dbReference type="NCBI Taxonomy" id="301880"/>
    <lineage>
        <taxon>Eukaryota</taxon>
        <taxon>Viridiplantae</taxon>
        <taxon>Streptophyta</taxon>
        <taxon>Embryophyta</taxon>
        <taxon>Tracheophyta</taxon>
        <taxon>Spermatophyta</taxon>
        <taxon>Magnoliopsida</taxon>
        <taxon>eudicotyledons</taxon>
        <taxon>Gunneridae</taxon>
        <taxon>Pentapetalae</taxon>
        <taxon>asterids</taxon>
        <taxon>campanulids</taxon>
        <taxon>Asterales</taxon>
        <taxon>Asteraceae</taxon>
        <taxon>Asteroideae</taxon>
        <taxon>Anthemideae</taxon>
        <taxon>Anthemidinae</taxon>
        <taxon>Tanacetum</taxon>
    </lineage>
</organism>
<name>A0ABQ4WWD0_9ASTR</name>
<feature type="compositionally biased region" description="Polar residues" evidence="1">
    <location>
        <begin position="67"/>
        <end position="76"/>
    </location>
</feature>
<evidence type="ECO:0000313" key="2">
    <source>
        <dbReference type="EMBL" id="GJS57202.1"/>
    </source>
</evidence>
<accession>A0ABQ4WWD0</accession>
<protein>
    <submittedName>
        <fullName evidence="2">Uncharacterized protein</fullName>
    </submittedName>
</protein>
<sequence>MRLALVRKPLTNEIKKHAPTPLIRKQQVTFEEQCDTSNSNTHKHVEELNTQKTNVPMPPSIEVNCCTNASGSQPRSNTKKNRISPAKGVNKKKVEEHPMINKSNLRTTNRIDSSSSSKRTVINSNFDSICQTCNKCLISANHDVCVVDYLQSVKASPFIHNIHNVVRKVKQVWKPKQVRQVWKAIGKVLTSVGHQWRPTGRIFTLGERCPLTRLTKPKVAPAKQNENHAITCANQ</sequence>
<comment type="caution">
    <text evidence="2">The sequence shown here is derived from an EMBL/GenBank/DDBJ whole genome shotgun (WGS) entry which is preliminary data.</text>
</comment>
<dbReference type="Proteomes" id="UP001151760">
    <property type="component" value="Unassembled WGS sequence"/>
</dbReference>
<gene>
    <name evidence="2" type="ORF">Tco_0651986</name>
</gene>
<dbReference type="EMBL" id="BQNB010008989">
    <property type="protein sequence ID" value="GJS57202.1"/>
    <property type="molecule type" value="Genomic_DNA"/>
</dbReference>
<proteinExistence type="predicted"/>
<keyword evidence="3" id="KW-1185">Reference proteome</keyword>
<evidence type="ECO:0000313" key="3">
    <source>
        <dbReference type="Proteomes" id="UP001151760"/>
    </source>
</evidence>